<reference evidence="1 2" key="1">
    <citation type="journal article" date="2016" name="Nat. Commun.">
        <title>Thousands of microbial genomes shed light on interconnected biogeochemical processes in an aquifer system.</title>
        <authorList>
            <person name="Anantharaman K."/>
            <person name="Brown C.T."/>
            <person name="Hug L.A."/>
            <person name="Sharon I."/>
            <person name="Castelle C.J."/>
            <person name="Probst A.J."/>
            <person name="Thomas B.C."/>
            <person name="Singh A."/>
            <person name="Wilkins M.J."/>
            <person name="Karaoz U."/>
            <person name="Brodie E.L."/>
            <person name="Williams K.H."/>
            <person name="Hubbard S.S."/>
            <person name="Banfield J.F."/>
        </authorList>
    </citation>
    <scope>NUCLEOTIDE SEQUENCE [LARGE SCALE GENOMIC DNA]</scope>
</reference>
<sequence>MFAGVLDNPSHPIFSQENWVFDGSKEYADFDPDGTKVIYTTFNLYRNPDHSSYSLEESIVFGETVVKVYYLEDKEKGLYENAFRLEKDGVWHDGGVVLWPRLIRDSSGKILRALLIMIEVVDGKFKTVMTREVERK</sequence>
<name>A0A1G2LS27_9BACT</name>
<dbReference type="AlphaFoldDB" id="A0A1G2LS27"/>
<accession>A0A1G2LS27</accession>
<protein>
    <submittedName>
        <fullName evidence="1">Uncharacterized protein</fullName>
    </submittedName>
</protein>
<gene>
    <name evidence="1" type="ORF">A3G49_06345</name>
</gene>
<evidence type="ECO:0000313" key="1">
    <source>
        <dbReference type="EMBL" id="OHA14440.1"/>
    </source>
</evidence>
<organism evidence="1 2">
    <name type="scientific">Candidatus Sungbacteria bacterium RIFCSPLOWO2_12_FULL_41_11</name>
    <dbReference type="NCBI Taxonomy" id="1802286"/>
    <lineage>
        <taxon>Bacteria</taxon>
        <taxon>Candidatus Sungiibacteriota</taxon>
    </lineage>
</organism>
<dbReference type="EMBL" id="MHQY01000007">
    <property type="protein sequence ID" value="OHA14440.1"/>
    <property type="molecule type" value="Genomic_DNA"/>
</dbReference>
<comment type="caution">
    <text evidence="1">The sequence shown here is derived from an EMBL/GenBank/DDBJ whole genome shotgun (WGS) entry which is preliminary data.</text>
</comment>
<proteinExistence type="predicted"/>
<dbReference type="Proteomes" id="UP000177171">
    <property type="component" value="Unassembled WGS sequence"/>
</dbReference>
<evidence type="ECO:0000313" key="2">
    <source>
        <dbReference type="Proteomes" id="UP000177171"/>
    </source>
</evidence>